<evidence type="ECO:0000256" key="1">
    <source>
        <dbReference type="ARBA" id="ARBA00022603"/>
    </source>
</evidence>
<evidence type="ECO:0000256" key="3">
    <source>
        <dbReference type="ARBA" id="ARBA00022691"/>
    </source>
</evidence>
<evidence type="ECO:0000313" key="5">
    <source>
        <dbReference type="EMBL" id="KAK5578571.1"/>
    </source>
</evidence>
<dbReference type="SUPFAM" id="SSF81822">
    <property type="entry name" value="RuBisCo LSMT C-terminal, substrate-binding domain"/>
    <property type="match status" value="1"/>
</dbReference>
<dbReference type="PANTHER" id="PTHR13271:SF151">
    <property type="entry name" value="SET DOMAIN-CONTAINING PROTEIN 4"/>
    <property type="match status" value="1"/>
</dbReference>
<dbReference type="InterPro" id="IPR015353">
    <property type="entry name" value="Rubisco_LSMT_subst-bd"/>
</dbReference>
<reference evidence="5 6" key="1">
    <citation type="submission" date="2023-11" db="EMBL/GenBank/DDBJ databases">
        <title>Dfirmibasis_genome.</title>
        <authorList>
            <person name="Edelbroek B."/>
            <person name="Kjellin J."/>
            <person name="Jerlstrom-Hultqvist J."/>
            <person name="Soderbom F."/>
        </authorList>
    </citation>
    <scope>NUCLEOTIDE SEQUENCE [LARGE SCALE GENOMIC DNA]</scope>
    <source>
        <strain evidence="5 6">TNS-C-14</strain>
    </source>
</reference>
<dbReference type="GO" id="GO:0016279">
    <property type="term" value="F:protein-lysine N-methyltransferase activity"/>
    <property type="evidence" value="ECO:0007669"/>
    <property type="project" value="InterPro"/>
</dbReference>
<sequence>MIEWGINNGIEWNEKLKVYDFKDTGRGIITNDEIKENEVLISIPEKFLIHSKSKFSLDKLNPPNISNKINTTNKKGLTTTIENNNPSPLSIFYKPFHDSVNQFNPKQRISFHLIIEKLLKKNSIWFNYLNDLPNEYNITSTYDDKEIEYIGYPIYVEKVFKLKNEMISSFNSFKEILMKNYENDLNRIIIKLNDNDNENENDEDNDKIGNIKLNEIINFNLYEWCWGTIQSRTYYYNRNMKQQQQQKLESDKDDCTLVPLADLFNHSSFVDTEAIFNEKKQCYQVITKTRFEKDTQVFISYGKHSNFTLMNYYGFIIENNTNDSIPLIQGDAIPNQLLLEKENDIKSYEKKLLILEQYGLSIYGDNSKFLILIDKELPFSWNYLSVLKVLFMTKDELNNQLELNLFHYDLPISKSNHEKVLNFLKNLSISQLTHFKNYLNSYNNNNNNNNINNNNNFGGFNDINNNDNNGIGKRFEISYILEFNIKMWEGCIEWVDLQCLSLKEEKEDILIGANQKKNKKKKKK</sequence>
<protein>
    <recommendedName>
        <fullName evidence="4">SET domain-containing protein</fullName>
    </recommendedName>
</protein>
<evidence type="ECO:0000259" key="4">
    <source>
        <dbReference type="PROSITE" id="PS50280"/>
    </source>
</evidence>
<evidence type="ECO:0000313" key="6">
    <source>
        <dbReference type="Proteomes" id="UP001344447"/>
    </source>
</evidence>
<keyword evidence="2" id="KW-0808">Transferase</keyword>
<dbReference type="InterPro" id="IPR044429">
    <property type="entry name" value="SETD4_SET"/>
</dbReference>
<comment type="caution">
    <text evidence="5">The sequence shown here is derived from an EMBL/GenBank/DDBJ whole genome shotgun (WGS) entry which is preliminary data.</text>
</comment>
<dbReference type="AlphaFoldDB" id="A0AAN7YTV1"/>
<dbReference type="GO" id="GO:0032259">
    <property type="term" value="P:methylation"/>
    <property type="evidence" value="ECO:0007669"/>
    <property type="project" value="UniProtKB-KW"/>
</dbReference>
<proteinExistence type="predicted"/>
<evidence type="ECO:0000256" key="2">
    <source>
        <dbReference type="ARBA" id="ARBA00022679"/>
    </source>
</evidence>
<dbReference type="InterPro" id="IPR036464">
    <property type="entry name" value="Rubisco_LSMT_subst-bd_sf"/>
</dbReference>
<dbReference type="Pfam" id="PF09273">
    <property type="entry name" value="Rubis-subs-bind"/>
    <property type="match status" value="1"/>
</dbReference>
<keyword evidence="1" id="KW-0489">Methyltransferase</keyword>
<dbReference type="CDD" id="cd19177">
    <property type="entry name" value="SET_SETD4"/>
    <property type="match status" value="1"/>
</dbReference>
<dbReference type="Gene3D" id="3.90.1420.10">
    <property type="entry name" value="Rubisco LSMT, substrate-binding domain"/>
    <property type="match status" value="1"/>
</dbReference>
<feature type="domain" description="SET" evidence="4">
    <location>
        <begin position="14"/>
        <end position="302"/>
    </location>
</feature>
<dbReference type="InterPro" id="IPR046341">
    <property type="entry name" value="SET_dom_sf"/>
</dbReference>
<gene>
    <name evidence="5" type="ORF">RB653_008243</name>
</gene>
<accession>A0AAN7YTV1</accession>
<name>A0AAN7YTV1_9MYCE</name>
<dbReference type="InterPro" id="IPR001214">
    <property type="entry name" value="SET_dom"/>
</dbReference>
<dbReference type="PROSITE" id="PS50280">
    <property type="entry name" value="SET"/>
    <property type="match status" value="1"/>
</dbReference>
<dbReference type="EMBL" id="JAVFKY010000003">
    <property type="protein sequence ID" value="KAK5578571.1"/>
    <property type="molecule type" value="Genomic_DNA"/>
</dbReference>
<organism evidence="5 6">
    <name type="scientific">Dictyostelium firmibasis</name>
    <dbReference type="NCBI Taxonomy" id="79012"/>
    <lineage>
        <taxon>Eukaryota</taxon>
        <taxon>Amoebozoa</taxon>
        <taxon>Evosea</taxon>
        <taxon>Eumycetozoa</taxon>
        <taxon>Dictyostelia</taxon>
        <taxon>Dictyosteliales</taxon>
        <taxon>Dictyosteliaceae</taxon>
        <taxon>Dictyostelium</taxon>
    </lineage>
</organism>
<dbReference type="Proteomes" id="UP001344447">
    <property type="component" value="Unassembled WGS sequence"/>
</dbReference>
<keyword evidence="3" id="KW-0949">S-adenosyl-L-methionine</keyword>
<dbReference type="SUPFAM" id="SSF82199">
    <property type="entry name" value="SET domain"/>
    <property type="match status" value="1"/>
</dbReference>
<dbReference type="InterPro" id="IPR050600">
    <property type="entry name" value="SETD3_SETD6_MTase"/>
</dbReference>
<keyword evidence="6" id="KW-1185">Reference proteome</keyword>
<dbReference type="Gene3D" id="3.90.1410.10">
    <property type="entry name" value="set domain protein methyltransferase, domain 1"/>
    <property type="match status" value="1"/>
</dbReference>
<dbReference type="PANTHER" id="PTHR13271">
    <property type="entry name" value="UNCHARACTERIZED PUTATIVE METHYLTRANSFERASE"/>
    <property type="match status" value="1"/>
</dbReference>